<accession>D3PWM3</accession>
<dbReference type="KEGG" id="sna:Snas_3584"/>
<keyword evidence="1" id="KW-0812">Transmembrane</keyword>
<organism evidence="2 3">
    <name type="scientific">Stackebrandtia nassauensis (strain DSM 44728 / CIP 108903 / NRRL B-16338 / NBRC 102104 / LLR-40K-21)</name>
    <dbReference type="NCBI Taxonomy" id="446470"/>
    <lineage>
        <taxon>Bacteria</taxon>
        <taxon>Bacillati</taxon>
        <taxon>Actinomycetota</taxon>
        <taxon>Actinomycetes</taxon>
        <taxon>Glycomycetales</taxon>
        <taxon>Glycomycetaceae</taxon>
        <taxon>Stackebrandtia</taxon>
    </lineage>
</organism>
<evidence type="ECO:0008006" key="4">
    <source>
        <dbReference type="Google" id="ProtNLM"/>
    </source>
</evidence>
<keyword evidence="3" id="KW-1185">Reference proteome</keyword>
<evidence type="ECO:0000313" key="2">
    <source>
        <dbReference type="EMBL" id="ADD43245.1"/>
    </source>
</evidence>
<keyword evidence="1" id="KW-1133">Transmembrane helix</keyword>
<gene>
    <name evidence="2" type="ordered locus">Snas_3584</name>
</gene>
<feature type="transmembrane region" description="Helical" evidence="1">
    <location>
        <begin position="16"/>
        <end position="41"/>
    </location>
</feature>
<reference evidence="2 3" key="1">
    <citation type="journal article" date="2009" name="Stand. Genomic Sci.">
        <title>Complete genome sequence of Stackebrandtia nassauensis type strain (LLR-40K-21).</title>
        <authorList>
            <person name="Munk C."/>
            <person name="Lapidus A."/>
            <person name="Copeland A."/>
            <person name="Jando M."/>
            <person name="Mayilraj S."/>
            <person name="Glavina Del Rio T."/>
            <person name="Nolan M."/>
            <person name="Chen F."/>
            <person name="Lucas S."/>
            <person name="Tice H."/>
            <person name="Cheng J.F."/>
            <person name="Han C."/>
            <person name="Detter J.C."/>
            <person name="Bruce D."/>
            <person name="Goodwin L."/>
            <person name="Chain P."/>
            <person name="Pitluck S."/>
            <person name="Goker M."/>
            <person name="Ovchinikova G."/>
            <person name="Pati A."/>
            <person name="Ivanova N."/>
            <person name="Mavromatis K."/>
            <person name="Chen A."/>
            <person name="Palaniappan K."/>
            <person name="Land M."/>
            <person name="Hauser L."/>
            <person name="Chang Y.J."/>
            <person name="Jeffries C.D."/>
            <person name="Bristow J."/>
            <person name="Eisen J.A."/>
            <person name="Markowitz V."/>
            <person name="Hugenholtz P."/>
            <person name="Kyrpides N.C."/>
            <person name="Klenk H.P."/>
        </authorList>
    </citation>
    <scope>NUCLEOTIDE SEQUENCE [LARGE SCALE GENOMIC DNA]</scope>
    <source>
        <strain evidence="3">DSM 44728 / CIP 108903 / NRRL B-16338 / NBRC 102104 / LLR-40K-21</strain>
    </source>
</reference>
<protein>
    <recommendedName>
        <fullName evidence="4">DUF3558 domain-containing protein</fullName>
    </recommendedName>
</protein>
<name>D3PWM3_STANL</name>
<dbReference type="HOGENOM" id="CLU_1309482_0_0_11"/>
<proteinExistence type="predicted"/>
<sequence length="210" mass="22156">MRPPGVTPPVAPGRNIGLIVGLVIAGVAVLLAGVGVAVAVWPQEADSAALVAAGRDNVYGTTSTPCDLVDQQELADLVGFEGAKYDEETYGPDDDFDYNGMLCQLSTQVSDVTEYPLFELRAESHADTASADSAFEERVAEIGIEESVGLEQTMLLLKPNGSSPACLIMRNGNLVLTMELDSNYLDIPEDAAGDFLTDSAKKVMAALKDT</sequence>
<evidence type="ECO:0000313" key="3">
    <source>
        <dbReference type="Proteomes" id="UP000000844"/>
    </source>
</evidence>
<dbReference type="Proteomes" id="UP000000844">
    <property type="component" value="Chromosome"/>
</dbReference>
<dbReference type="AlphaFoldDB" id="D3PWM3"/>
<dbReference type="EMBL" id="CP001778">
    <property type="protein sequence ID" value="ADD43245.1"/>
    <property type="molecule type" value="Genomic_DNA"/>
</dbReference>
<keyword evidence="1" id="KW-0472">Membrane</keyword>
<evidence type="ECO:0000256" key="1">
    <source>
        <dbReference type="SAM" id="Phobius"/>
    </source>
</evidence>